<evidence type="ECO:0000313" key="3">
    <source>
        <dbReference type="Proteomes" id="UP000763557"/>
    </source>
</evidence>
<feature type="transmembrane region" description="Helical" evidence="1">
    <location>
        <begin position="124"/>
        <end position="145"/>
    </location>
</feature>
<dbReference type="EMBL" id="JAAATY010000039">
    <property type="protein sequence ID" value="NRN70486.1"/>
    <property type="molecule type" value="Genomic_DNA"/>
</dbReference>
<protein>
    <submittedName>
        <fullName evidence="2">Minus agglutinin</fullName>
    </submittedName>
</protein>
<feature type="transmembrane region" description="Helical" evidence="1">
    <location>
        <begin position="57"/>
        <end position="80"/>
    </location>
</feature>
<evidence type="ECO:0000313" key="2">
    <source>
        <dbReference type="EMBL" id="NRN70486.1"/>
    </source>
</evidence>
<keyword evidence="1" id="KW-0812">Transmembrane</keyword>
<proteinExistence type="predicted"/>
<dbReference type="Proteomes" id="UP000763557">
    <property type="component" value="Unassembled WGS sequence"/>
</dbReference>
<reference evidence="2 3" key="1">
    <citation type="submission" date="2020-01" db="EMBL/GenBank/DDBJ databases">
        <title>Kibdelosporangium persica a novel Actinomycetes from a hot desert in Iran.</title>
        <authorList>
            <person name="Safaei N."/>
            <person name="Zaburannyi N."/>
            <person name="Mueller R."/>
            <person name="Wink J."/>
        </authorList>
    </citation>
    <scope>NUCLEOTIDE SEQUENCE [LARGE SCALE GENOMIC DNA]</scope>
    <source>
        <strain evidence="2 3">4NS15</strain>
    </source>
</reference>
<name>A0ABX2FI74_9PSEU</name>
<keyword evidence="1" id="KW-0472">Membrane</keyword>
<comment type="caution">
    <text evidence="2">The sequence shown here is derived from an EMBL/GenBank/DDBJ whole genome shotgun (WGS) entry which is preliminary data.</text>
</comment>
<feature type="transmembrane region" description="Helical" evidence="1">
    <location>
        <begin position="20"/>
        <end position="37"/>
    </location>
</feature>
<organism evidence="2 3">
    <name type="scientific">Kibdelosporangium persicum</name>
    <dbReference type="NCBI Taxonomy" id="2698649"/>
    <lineage>
        <taxon>Bacteria</taxon>
        <taxon>Bacillati</taxon>
        <taxon>Actinomycetota</taxon>
        <taxon>Actinomycetes</taxon>
        <taxon>Pseudonocardiales</taxon>
        <taxon>Pseudonocardiaceae</taxon>
        <taxon>Kibdelosporangium</taxon>
    </lineage>
</organism>
<keyword evidence="3" id="KW-1185">Reference proteome</keyword>
<sequence>MHALAQNPAARAWQAARVRLVLTAVTLAALIGALGWSTTGVHYTLTRTMTERNAAWWGAWAVEPVISAVLLAVVTAKAYLATHGLVLTHRHLTAVEFGALAVTLTLNIWPYTPWQVDRFDPMQLLAHAIGPLVAIGAVTVLPIIWSAFASLQLGSLPVGTTSHEYSQNAAEEGIPPDRTTNARTALLVERAQQLIATEQLPANPSATRLREALACGTDTAREVRDALRTKDAA</sequence>
<keyword evidence="1" id="KW-1133">Transmembrane helix</keyword>
<feature type="transmembrane region" description="Helical" evidence="1">
    <location>
        <begin position="92"/>
        <end position="112"/>
    </location>
</feature>
<gene>
    <name evidence="2" type="ORF">GC106_77570</name>
</gene>
<accession>A0ABX2FI74</accession>
<evidence type="ECO:0000256" key="1">
    <source>
        <dbReference type="SAM" id="Phobius"/>
    </source>
</evidence>